<accession>A0A1Y2CBT2</accession>
<proteinExistence type="predicted"/>
<name>A0A1Y2CBT2_9FUNG</name>
<dbReference type="Proteomes" id="UP000193642">
    <property type="component" value="Unassembled WGS sequence"/>
</dbReference>
<keyword evidence="2" id="KW-1133">Transmembrane helix</keyword>
<feature type="region of interest" description="Disordered" evidence="1">
    <location>
        <begin position="73"/>
        <end position="132"/>
    </location>
</feature>
<dbReference type="EMBL" id="MCGO01000022">
    <property type="protein sequence ID" value="ORY44347.1"/>
    <property type="molecule type" value="Genomic_DNA"/>
</dbReference>
<evidence type="ECO:0000256" key="1">
    <source>
        <dbReference type="SAM" id="MobiDB-lite"/>
    </source>
</evidence>
<evidence type="ECO:0000313" key="4">
    <source>
        <dbReference type="Proteomes" id="UP000193642"/>
    </source>
</evidence>
<sequence>MPAIQIAQRDYYYDDYYYYRVTGFVIGTLFLVLLFLWCWRMRRTNLAQRSANENMPATVVYLVPPPREDLLPAYTPASYSYPPAPPPSQQGKGDSRTDVYPLAPQLQPQNYSQQQQQQQQQASTSANHYYTH</sequence>
<protein>
    <submittedName>
        <fullName evidence="3">Uncharacterized protein</fullName>
    </submittedName>
</protein>
<feature type="transmembrane region" description="Helical" evidence="2">
    <location>
        <begin position="17"/>
        <end position="39"/>
    </location>
</feature>
<keyword evidence="4" id="KW-1185">Reference proteome</keyword>
<comment type="caution">
    <text evidence="3">The sequence shown here is derived from an EMBL/GenBank/DDBJ whole genome shotgun (WGS) entry which is preliminary data.</text>
</comment>
<keyword evidence="2" id="KW-0472">Membrane</keyword>
<dbReference type="AlphaFoldDB" id="A0A1Y2CBT2"/>
<organism evidence="3 4">
    <name type="scientific">Rhizoclosmatium globosum</name>
    <dbReference type="NCBI Taxonomy" id="329046"/>
    <lineage>
        <taxon>Eukaryota</taxon>
        <taxon>Fungi</taxon>
        <taxon>Fungi incertae sedis</taxon>
        <taxon>Chytridiomycota</taxon>
        <taxon>Chytridiomycota incertae sedis</taxon>
        <taxon>Chytridiomycetes</taxon>
        <taxon>Chytridiales</taxon>
        <taxon>Chytriomycetaceae</taxon>
        <taxon>Rhizoclosmatium</taxon>
    </lineage>
</organism>
<gene>
    <name evidence="3" type="ORF">BCR33DRAFT_716905</name>
</gene>
<feature type="compositionally biased region" description="Low complexity" evidence="1">
    <location>
        <begin position="105"/>
        <end position="121"/>
    </location>
</feature>
<reference evidence="3 4" key="1">
    <citation type="submission" date="2016-07" db="EMBL/GenBank/DDBJ databases">
        <title>Pervasive Adenine N6-methylation of Active Genes in Fungi.</title>
        <authorList>
            <consortium name="DOE Joint Genome Institute"/>
            <person name="Mondo S.J."/>
            <person name="Dannebaum R.O."/>
            <person name="Kuo R.C."/>
            <person name="Labutti K."/>
            <person name="Haridas S."/>
            <person name="Kuo A."/>
            <person name="Salamov A."/>
            <person name="Ahrendt S.R."/>
            <person name="Lipzen A."/>
            <person name="Sullivan W."/>
            <person name="Andreopoulos W.B."/>
            <person name="Clum A."/>
            <person name="Lindquist E."/>
            <person name="Daum C."/>
            <person name="Ramamoorthy G.K."/>
            <person name="Gryganskyi A."/>
            <person name="Culley D."/>
            <person name="Magnuson J.K."/>
            <person name="James T.Y."/>
            <person name="O'Malley M.A."/>
            <person name="Stajich J.E."/>
            <person name="Spatafora J.W."/>
            <person name="Visel A."/>
            <person name="Grigoriev I.V."/>
        </authorList>
    </citation>
    <scope>NUCLEOTIDE SEQUENCE [LARGE SCALE GENOMIC DNA]</scope>
    <source>
        <strain evidence="3 4">JEL800</strain>
    </source>
</reference>
<evidence type="ECO:0000256" key="2">
    <source>
        <dbReference type="SAM" id="Phobius"/>
    </source>
</evidence>
<keyword evidence="2" id="KW-0812">Transmembrane</keyword>
<evidence type="ECO:0000313" key="3">
    <source>
        <dbReference type="EMBL" id="ORY44347.1"/>
    </source>
</evidence>
<feature type="compositionally biased region" description="Polar residues" evidence="1">
    <location>
        <begin position="122"/>
        <end position="132"/>
    </location>
</feature>